<evidence type="ECO:0000256" key="2">
    <source>
        <dbReference type="ARBA" id="ARBA00022847"/>
    </source>
</evidence>
<evidence type="ECO:0000256" key="1">
    <source>
        <dbReference type="ARBA" id="ARBA00022448"/>
    </source>
</evidence>
<dbReference type="CDD" id="cd17332">
    <property type="entry name" value="MFS_MelB_like"/>
    <property type="match status" value="1"/>
</dbReference>
<dbReference type="GO" id="GO:0008643">
    <property type="term" value="P:carbohydrate transport"/>
    <property type="evidence" value="ECO:0007669"/>
    <property type="project" value="InterPro"/>
</dbReference>
<proteinExistence type="predicted"/>
<dbReference type="InterPro" id="IPR039672">
    <property type="entry name" value="MFS_2"/>
</dbReference>
<keyword evidence="1" id="KW-0813">Transport</keyword>
<dbReference type="SUPFAM" id="SSF103473">
    <property type="entry name" value="MFS general substrate transporter"/>
    <property type="match status" value="1"/>
</dbReference>
<dbReference type="Gene3D" id="1.20.1250.20">
    <property type="entry name" value="MFS general substrate transporter like domains"/>
    <property type="match status" value="2"/>
</dbReference>
<dbReference type="NCBIfam" id="TIGR00792">
    <property type="entry name" value="gph"/>
    <property type="match status" value="1"/>
</dbReference>
<dbReference type="EMBL" id="QXRZ01000009">
    <property type="protein sequence ID" value="RIL41608.1"/>
    <property type="molecule type" value="Genomic_DNA"/>
</dbReference>
<organism evidence="3 4">
    <name type="scientific">Staphylococcus gallinarum</name>
    <dbReference type="NCBI Taxonomy" id="1293"/>
    <lineage>
        <taxon>Bacteria</taxon>
        <taxon>Bacillati</taxon>
        <taxon>Bacillota</taxon>
        <taxon>Bacilli</taxon>
        <taxon>Bacillales</taxon>
        <taxon>Staphylococcaceae</taxon>
        <taxon>Staphylococcus</taxon>
    </lineage>
</organism>
<sequence>MDRHLTGMQKFSFGFGAIGKDAIFNIVSVFLMFYITDIVGLSPAFVGVMLFVARIWDAINDPIMGMIVDNTRNNFGKFKTWLTIGTLVNAVITVLLFTNFDLPQSAMYVYISVLYISWGMSYTMMDIPYWSWLPNLTHNPREREEVSVIPRFFASLAAFTVGTFGLFFIHKLGDLFGKGSDSVGIFVFAIICSAVFIFTIAVTIIKVPEDKEMEQQIGIKVNFKDIGRILFKNKELLAIMGVLLTFNLCMQTLNGSIIYYFKYAVNAEHLFSIFNSMILCEMVGLLFLPRFIKWVGRTKAFNTAIILIVTGLAVILIAGFIIPKVTIPVIIGAGLLRVGSGFMTGITTVSLADVIDYSEVKFGQRNESIITSTNTFLTKASQAIAALIVGLGLTILGYTPNESQTALTINGLRVMIIVAPVIFVFLAAFLYHKAFNLKGDFLKDVEQTLYYKRQREHNERMNKEDAKDVTTTVS</sequence>
<dbReference type="InterPro" id="IPR001927">
    <property type="entry name" value="Na/Gal_symport"/>
</dbReference>
<comment type="caution">
    <text evidence="3">The sequence shown here is derived from an EMBL/GenBank/DDBJ whole genome shotgun (WGS) entry which is preliminary data.</text>
</comment>
<evidence type="ECO:0000313" key="4">
    <source>
        <dbReference type="Proteomes" id="UP000283576"/>
    </source>
</evidence>
<dbReference type="RefSeq" id="WP_119480045.1">
    <property type="nucleotide sequence ID" value="NZ_JANILE010000002.1"/>
</dbReference>
<dbReference type="Proteomes" id="UP000283576">
    <property type="component" value="Unassembled WGS sequence"/>
</dbReference>
<dbReference type="PANTHER" id="PTHR11328:SF36">
    <property type="entry name" value="MELIBIOSE PERMEASE"/>
    <property type="match status" value="1"/>
</dbReference>
<dbReference type="NCBIfam" id="NF007749">
    <property type="entry name" value="PRK10429.1"/>
    <property type="match status" value="1"/>
</dbReference>
<dbReference type="AlphaFoldDB" id="A0A418HL58"/>
<keyword evidence="2" id="KW-0769">Symport</keyword>
<evidence type="ECO:0000313" key="3">
    <source>
        <dbReference type="EMBL" id="RIL41608.1"/>
    </source>
</evidence>
<dbReference type="PANTHER" id="PTHR11328">
    <property type="entry name" value="MAJOR FACILITATOR SUPERFAMILY DOMAIN-CONTAINING PROTEIN"/>
    <property type="match status" value="1"/>
</dbReference>
<dbReference type="Pfam" id="PF13347">
    <property type="entry name" value="MFS_2"/>
    <property type="match status" value="1"/>
</dbReference>
<dbReference type="GO" id="GO:0015293">
    <property type="term" value="F:symporter activity"/>
    <property type="evidence" value="ECO:0007669"/>
    <property type="project" value="UniProtKB-KW"/>
</dbReference>
<accession>A0A418HL58</accession>
<dbReference type="InterPro" id="IPR036259">
    <property type="entry name" value="MFS_trans_sf"/>
</dbReference>
<gene>
    <name evidence="3" type="primary">melB</name>
    <name evidence="3" type="ORF">BUZ01_11790</name>
</gene>
<name>A0A418HL58_STAGA</name>
<dbReference type="GO" id="GO:0006814">
    <property type="term" value="P:sodium ion transport"/>
    <property type="evidence" value="ECO:0007669"/>
    <property type="project" value="InterPro"/>
</dbReference>
<reference evidence="3 4" key="1">
    <citation type="journal article" date="2016" name="Front. Microbiol.">
        <title>Comprehensive Phylogenetic Analysis of Bovine Non-aureus Staphylococci Species Based on Whole-Genome Sequencing.</title>
        <authorList>
            <person name="Naushad S."/>
            <person name="Barkema H.W."/>
            <person name="Luby C."/>
            <person name="Condas L.A."/>
            <person name="Nobrega D.B."/>
            <person name="Carson D.A."/>
            <person name="De Buck J."/>
        </authorList>
    </citation>
    <scope>NUCLEOTIDE SEQUENCE [LARGE SCALE GENOMIC DNA]</scope>
    <source>
        <strain evidence="3 4">SNUC 1388</strain>
    </source>
</reference>
<protein>
    <submittedName>
        <fullName evidence="3">Melibiose:sodium transporter MelB</fullName>
    </submittedName>
</protein>
<dbReference type="GO" id="GO:0005886">
    <property type="term" value="C:plasma membrane"/>
    <property type="evidence" value="ECO:0007669"/>
    <property type="project" value="TreeGrafter"/>
</dbReference>